<reference evidence="1 2" key="1">
    <citation type="journal article" date="2007" name="ISME J.">
        <title>Sequence-based analysis of pQBR103; a representative of a unique, transfer-proficient mega plasmid resident in the microbial community of sugar beet.</title>
        <authorList>
            <person name="Tett A."/>
            <person name="Spiers A.J."/>
            <person name="Crossman L.C."/>
            <person name="Ager D."/>
            <person name="Ciric L."/>
            <person name="Dow J.M."/>
            <person name="Fry J.C."/>
            <person name="Harris D."/>
            <person name="Lilley A."/>
            <person name="Oliver A."/>
            <person name="Parkhill J."/>
            <person name="Quail M.A."/>
            <person name="Rainey P.B."/>
            <person name="Saunders N.J."/>
            <person name="Seeger K."/>
            <person name="Snyder L.A.S."/>
            <person name="Squares R."/>
            <person name="Thomas C.M."/>
            <person name="Turner S.L."/>
            <person name="Zhang X.-X."/>
            <person name="Field D."/>
            <person name="Bailey M.J."/>
        </authorList>
    </citation>
    <scope>NUCLEOTIDE SEQUENCE [LARGE SCALE GENOMIC DNA]</scope>
    <source>
        <strain evidence="1 2">SBW25</strain>
    </source>
</reference>
<accession>A4V7S1</accession>
<evidence type="ECO:0000313" key="1">
    <source>
        <dbReference type="EMBL" id="CAM96208.1"/>
    </source>
</evidence>
<gene>
    <name evidence="1" type="ordered locus">pQBR0176</name>
</gene>
<dbReference type="AlphaFoldDB" id="A4V7S1"/>
<proteinExistence type="predicted"/>
<geneLocation type="plasmid" evidence="1 2">
    <name>pQBR103</name>
</geneLocation>
<sequence length="136" mass="14456">MLEPSSTLCWHPLPQEITMAIESRKSGTDHFDATYGAASHNLKDKMSFLLQSRSGAQVQGWDTTVHVDGLVSLLPIAASCDEQAKLDLVDSISAFASAAEQAFEAFSVDCDLEDAGALPALLLKSAESARQLAGSM</sequence>
<name>A4V7S1_PSEFS</name>
<evidence type="ECO:0000313" key="2">
    <source>
        <dbReference type="Proteomes" id="UP000002332"/>
    </source>
</evidence>
<dbReference type="Proteomes" id="UP000002332">
    <property type="component" value="Plasmid pQBR103"/>
</dbReference>
<keyword evidence="1" id="KW-0614">Plasmid</keyword>
<organism evidence="1 2">
    <name type="scientific">Pseudomonas fluorescens (strain SBW25)</name>
    <dbReference type="NCBI Taxonomy" id="216595"/>
    <lineage>
        <taxon>Bacteria</taxon>
        <taxon>Pseudomonadati</taxon>
        <taxon>Pseudomonadota</taxon>
        <taxon>Gammaproteobacteria</taxon>
        <taxon>Pseudomonadales</taxon>
        <taxon>Pseudomonadaceae</taxon>
        <taxon>Pseudomonas</taxon>
    </lineage>
</organism>
<dbReference type="EMBL" id="AM235768">
    <property type="protein sequence ID" value="CAM96208.1"/>
    <property type="molecule type" value="Genomic_DNA"/>
</dbReference>
<protein>
    <submittedName>
        <fullName evidence="1">Uncharacterized protein</fullName>
    </submittedName>
</protein>